<comment type="caution">
    <text evidence="2">The sequence shown here is derived from an EMBL/GenBank/DDBJ whole genome shotgun (WGS) entry which is preliminary data.</text>
</comment>
<evidence type="ECO:0000313" key="3">
    <source>
        <dbReference type="Proteomes" id="UP001162483"/>
    </source>
</evidence>
<sequence length="63" mass="7166">MWGDQRVNCVLCVCCVLCFTVSTLLCMALLCRTIQSSVQELTGERSVLFIHRSLPRQRYSAII</sequence>
<gene>
    <name evidence="2" type="ORF">SPARVUS_LOCUS14640681</name>
</gene>
<feature type="non-terminal residue" evidence="2">
    <location>
        <position position="63"/>
    </location>
</feature>
<name>A0ABN9GRH4_9NEOB</name>
<evidence type="ECO:0000256" key="1">
    <source>
        <dbReference type="SAM" id="Phobius"/>
    </source>
</evidence>
<keyword evidence="1" id="KW-0812">Transmembrane</keyword>
<proteinExistence type="predicted"/>
<dbReference type="Proteomes" id="UP001162483">
    <property type="component" value="Unassembled WGS sequence"/>
</dbReference>
<keyword evidence="1" id="KW-1133">Transmembrane helix</keyword>
<keyword evidence="1" id="KW-0472">Membrane</keyword>
<keyword evidence="3" id="KW-1185">Reference proteome</keyword>
<protein>
    <recommendedName>
        <fullName evidence="4">Secreted protein</fullName>
    </recommendedName>
</protein>
<evidence type="ECO:0008006" key="4">
    <source>
        <dbReference type="Google" id="ProtNLM"/>
    </source>
</evidence>
<evidence type="ECO:0000313" key="2">
    <source>
        <dbReference type="EMBL" id="CAI9612044.1"/>
    </source>
</evidence>
<accession>A0ABN9GRH4</accession>
<organism evidence="2 3">
    <name type="scientific">Staurois parvus</name>
    <dbReference type="NCBI Taxonomy" id="386267"/>
    <lineage>
        <taxon>Eukaryota</taxon>
        <taxon>Metazoa</taxon>
        <taxon>Chordata</taxon>
        <taxon>Craniata</taxon>
        <taxon>Vertebrata</taxon>
        <taxon>Euteleostomi</taxon>
        <taxon>Amphibia</taxon>
        <taxon>Batrachia</taxon>
        <taxon>Anura</taxon>
        <taxon>Neobatrachia</taxon>
        <taxon>Ranoidea</taxon>
        <taxon>Ranidae</taxon>
        <taxon>Staurois</taxon>
    </lineage>
</organism>
<dbReference type="EMBL" id="CATNWA010019218">
    <property type="protein sequence ID" value="CAI9612044.1"/>
    <property type="molecule type" value="Genomic_DNA"/>
</dbReference>
<feature type="transmembrane region" description="Helical" evidence="1">
    <location>
        <begin position="7"/>
        <end position="30"/>
    </location>
</feature>
<reference evidence="2" key="1">
    <citation type="submission" date="2023-05" db="EMBL/GenBank/DDBJ databases">
        <authorList>
            <person name="Stuckert A."/>
        </authorList>
    </citation>
    <scope>NUCLEOTIDE SEQUENCE</scope>
</reference>